<dbReference type="EMBL" id="JANPWB010000014">
    <property type="protein sequence ID" value="KAJ1100377.1"/>
    <property type="molecule type" value="Genomic_DNA"/>
</dbReference>
<gene>
    <name evidence="1" type="ORF">NDU88_005463</name>
</gene>
<dbReference type="Proteomes" id="UP001066276">
    <property type="component" value="Chromosome 10"/>
</dbReference>
<protein>
    <submittedName>
        <fullName evidence="1">Uncharacterized protein</fullName>
    </submittedName>
</protein>
<accession>A0AAV7MA22</accession>
<evidence type="ECO:0000313" key="1">
    <source>
        <dbReference type="EMBL" id="KAJ1100377.1"/>
    </source>
</evidence>
<dbReference type="AlphaFoldDB" id="A0AAV7MA22"/>
<proteinExistence type="predicted"/>
<name>A0AAV7MA22_PLEWA</name>
<sequence>MPSGKTAGKFSAKQARQLLLSEDLQHSRPTSFATGLHPAAQSHIMTDPAQDTTMECILQEITAVGRGLKGMDCAITSLTAETKSMHLDIAGFQSLVMGLEQRVTTVKDHVNTTQDRDQ</sequence>
<reference evidence="1" key="1">
    <citation type="journal article" date="2022" name="bioRxiv">
        <title>Sequencing and chromosome-scale assembly of the giantPleurodeles waltlgenome.</title>
        <authorList>
            <person name="Brown T."/>
            <person name="Elewa A."/>
            <person name="Iarovenko S."/>
            <person name="Subramanian E."/>
            <person name="Araus A.J."/>
            <person name="Petzold A."/>
            <person name="Susuki M."/>
            <person name="Suzuki K.-i.T."/>
            <person name="Hayashi T."/>
            <person name="Toyoda A."/>
            <person name="Oliveira C."/>
            <person name="Osipova E."/>
            <person name="Leigh N.D."/>
            <person name="Simon A."/>
            <person name="Yun M.H."/>
        </authorList>
    </citation>
    <scope>NUCLEOTIDE SEQUENCE</scope>
    <source>
        <strain evidence="1">20211129_DDA</strain>
        <tissue evidence="1">Liver</tissue>
    </source>
</reference>
<evidence type="ECO:0000313" key="2">
    <source>
        <dbReference type="Proteomes" id="UP001066276"/>
    </source>
</evidence>
<organism evidence="1 2">
    <name type="scientific">Pleurodeles waltl</name>
    <name type="common">Iberian ribbed newt</name>
    <dbReference type="NCBI Taxonomy" id="8319"/>
    <lineage>
        <taxon>Eukaryota</taxon>
        <taxon>Metazoa</taxon>
        <taxon>Chordata</taxon>
        <taxon>Craniata</taxon>
        <taxon>Vertebrata</taxon>
        <taxon>Euteleostomi</taxon>
        <taxon>Amphibia</taxon>
        <taxon>Batrachia</taxon>
        <taxon>Caudata</taxon>
        <taxon>Salamandroidea</taxon>
        <taxon>Salamandridae</taxon>
        <taxon>Pleurodelinae</taxon>
        <taxon>Pleurodeles</taxon>
    </lineage>
</organism>
<comment type="caution">
    <text evidence="1">The sequence shown here is derived from an EMBL/GenBank/DDBJ whole genome shotgun (WGS) entry which is preliminary data.</text>
</comment>
<keyword evidence="2" id="KW-1185">Reference proteome</keyword>